<dbReference type="PATRIC" id="fig|1172190.3.peg.570"/>
<dbReference type="EMBL" id="AUPZ01000004">
    <property type="protein sequence ID" value="EQB39992.1"/>
    <property type="molecule type" value="Genomic_DNA"/>
</dbReference>
<dbReference type="SUPFAM" id="SSF101386">
    <property type="entry name" value="all-alpha NTP pyrophosphatases"/>
    <property type="match status" value="1"/>
</dbReference>
<protein>
    <submittedName>
        <fullName evidence="1">dUTPase</fullName>
    </submittedName>
</protein>
<dbReference type="eggNOG" id="COG4508">
    <property type="taxonomic scope" value="Bacteria"/>
</dbReference>
<dbReference type="InterPro" id="IPR014871">
    <property type="entry name" value="dUTPase/dCTP_pyrophosphatase"/>
</dbReference>
<dbReference type="Proteomes" id="UP000015520">
    <property type="component" value="Unassembled WGS sequence"/>
</dbReference>
<name>T0JSM8_9BACT</name>
<evidence type="ECO:0000313" key="1">
    <source>
        <dbReference type="EMBL" id="EQB39992.1"/>
    </source>
</evidence>
<evidence type="ECO:0000313" key="2">
    <source>
        <dbReference type="Proteomes" id="UP000015520"/>
    </source>
</evidence>
<proteinExistence type="predicted"/>
<sequence length="224" mass="26281">MLQLQSQLNDATNGEDWVKGLTKDAKEINWRRCIYMECAEMIDSFSWKHWKNIKQEPDWANLQIEVVDVWHFVMSLAIENYSKTLRGGIDELAINISNLESFSKIDIKNDDFASQKKIILKVEDIMRKVLSQEELELEALLADFFDLVVFSGLDLETLYRLYVGKNILNQFRQDHGYKEGTYVKVWAGEEDNVIMKRIWEDNADITPDSLYNELTKLYFSMTKS</sequence>
<comment type="caution">
    <text evidence="1">The sequence shown here is derived from an EMBL/GenBank/DDBJ whole genome shotgun (WGS) entry which is preliminary data.</text>
</comment>
<accession>T0JSM8</accession>
<dbReference type="AlphaFoldDB" id="T0JSM8"/>
<gene>
    <name evidence="1" type="ORF">M947_02925</name>
</gene>
<dbReference type="STRING" id="1172190.M947_02925"/>
<organism evidence="1 2">
    <name type="scientific">Sulfurimonas hongkongensis</name>
    <dbReference type="NCBI Taxonomy" id="1172190"/>
    <lineage>
        <taxon>Bacteria</taxon>
        <taxon>Pseudomonadati</taxon>
        <taxon>Campylobacterota</taxon>
        <taxon>Epsilonproteobacteria</taxon>
        <taxon>Campylobacterales</taxon>
        <taxon>Sulfurimonadaceae</taxon>
        <taxon>Sulfurimonas</taxon>
    </lineage>
</organism>
<keyword evidence="2" id="KW-1185">Reference proteome</keyword>
<reference evidence="1 2" key="1">
    <citation type="submission" date="2013-07" db="EMBL/GenBank/DDBJ databases">
        <title>Sulfurimonas hongkongensis AST-10 Genome Sequencing.</title>
        <authorList>
            <person name="Cai L."/>
            <person name="Zhang T."/>
        </authorList>
    </citation>
    <scope>NUCLEOTIDE SEQUENCE [LARGE SCALE GENOMIC DNA]</scope>
    <source>
        <strain evidence="1 2">AST-10</strain>
    </source>
</reference>
<dbReference type="CDD" id="cd11527">
    <property type="entry name" value="NTP-PPase_dUTPase"/>
    <property type="match status" value="1"/>
</dbReference>
<dbReference type="Gene3D" id="1.10.4010.10">
    <property type="entry name" value="Type II deoxyuridine triphosphatase"/>
    <property type="match status" value="1"/>
</dbReference>
<dbReference type="Pfam" id="PF08761">
    <property type="entry name" value="dUTPase_2"/>
    <property type="match status" value="1"/>
</dbReference>